<dbReference type="AlphaFoldDB" id="A0A920CBB6"/>
<evidence type="ECO:0000313" key="2">
    <source>
        <dbReference type="Proteomes" id="UP000679779"/>
    </source>
</evidence>
<evidence type="ECO:0000313" key="1">
    <source>
        <dbReference type="EMBL" id="GIO31753.1"/>
    </source>
</evidence>
<dbReference type="PANTHER" id="PTHR37816">
    <property type="entry name" value="YALI0E33011P"/>
    <property type="match status" value="1"/>
</dbReference>
<accession>A0A920CBB6</accession>
<dbReference type="SUPFAM" id="SSF52540">
    <property type="entry name" value="P-loop containing nucleoside triphosphate hydrolases"/>
    <property type="match status" value="1"/>
</dbReference>
<dbReference type="Gene3D" id="3.40.50.300">
    <property type="entry name" value="P-loop containing nucleotide triphosphate hydrolases"/>
    <property type="match status" value="1"/>
</dbReference>
<dbReference type="InterPro" id="IPR052922">
    <property type="entry name" value="Cytidylate_Kinase-2"/>
</dbReference>
<gene>
    <name evidence="1" type="ORF">J2TS6_28940</name>
</gene>
<name>A0A920CBB6_9BACL</name>
<dbReference type="Proteomes" id="UP000679779">
    <property type="component" value="Unassembled WGS sequence"/>
</dbReference>
<proteinExistence type="predicted"/>
<dbReference type="EMBL" id="BORQ01000003">
    <property type="protein sequence ID" value="GIO31753.1"/>
    <property type="molecule type" value="Genomic_DNA"/>
</dbReference>
<keyword evidence="2" id="KW-1185">Reference proteome</keyword>
<comment type="caution">
    <text evidence="1">The sequence shown here is derived from an EMBL/GenBank/DDBJ whole genome shotgun (WGS) entry which is preliminary data.</text>
</comment>
<organism evidence="1 2">
    <name type="scientific">Paenibacillus albilobatus</name>
    <dbReference type="NCBI Taxonomy" id="2716884"/>
    <lineage>
        <taxon>Bacteria</taxon>
        <taxon>Bacillati</taxon>
        <taxon>Bacillota</taxon>
        <taxon>Bacilli</taxon>
        <taxon>Bacillales</taxon>
        <taxon>Paenibacillaceae</taxon>
        <taxon>Paenibacillus</taxon>
    </lineage>
</organism>
<dbReference type="InterPro" id="IPR027417">
    <property type="entry name" value="P-loop_NTPase"/>
</dbReference>
<sequence>MWYIGVKKLKVQYMKKITIIGSGGSGKSTLASELGKILGLPVYHLDALHWKSIFSFLNGFCIIDGIKGRTF</sequence>
<reference evidence="1" key="1">
    <citation type="submission" date="2021-03" db="EMBL/GenBank/DDBJ databases">
        <title>Antimicrobial resistance genes in bacteria isolated from Japanese honey, and their potential for conferring macrolide and lincosamide resistance in the American foulbrood pathogen Paenibacillus larvae.</title>
        <authorList>
            <person name="Okamoto M."/>
            <person name="Kumagai M."/>
            <person name="Kanamori H."/>
            <person name="Takamatsu D."/>
        </authorList>
    </citation>
    <scope>NUCLEOTIDE SEQUENCE</scope>
    <source>
        <strain evidence="1">J2TS6</strain>
    </source>
</reference>
<protein>
    <submittedName>
        <fullName evidence="1">Uncharacterized protein</fullName>
    </submittedName>
</protein>
<dbReference type="PANTHER" id="PTHR37816:SF3">
    <property type="entry name" value="MODULATES DNA TOPOLOGY"/>
    <property type="match status" value="1"/>
</dbReference>